<dbReference type="Proteomes" id="UP000562124">
    <property type="component" value="Unassembled WGS sequence"/>
</dbReference>
<dbReference type="AlphaFoldDB" id="A0A7Y0LYH5"/>
<gene>
    <name evidence="1" type="ORF">HIR71_08595</name>
</gene>
<keyword evidence="2" id="KW-1185">Reference proteome</keyword>
<accession>A0A7Y0LYH5</accession>
<proteinExistence type="predicted"/>
<organism evidence="1 2">
    <name type="scientific">Cellulomonas fimi</name>
    <dbReference type="NCBI Taxonomy" id="1708"/>
    <lineage>
        <taxon>Bacteria</taxon>
        <taxon>Bacillati</taxon>
        <taxon>Actinomycetota</taxon>
        <taxon>Actinomycetes</taxon>
        <taxon>Micrococcales</taxon>
        <taxon>Cellulomonadaceae</taxon>
        <taxon>Cellulomonas</taxon>
    </lineage>
</organism>
<dbReference type="EMBL" id="JABCJJ010000010">
    <property type="protein sequence ID" value="NMR20274.1"/>
    <property type="molecule type" value="Genomic_DNA"/>
</dbReference>
<name>A0A7Y0LYH5_CELFI</name>
<evidence type="ECO:0000313" key="2">
    <source>
        <dbReference type="Proteomes" id="UP000562124"/>
    </source>
</evidence>
<evidence type="ECO:0000313" key="1">
    <source>
        <dbReference type="EMBL" id="NMR20274.1"/>
    </source>
</evidence>
<protein>
    <submittedName>
        <fullName evidence="1">Uncharacterized protein</fullName>
    </submittedName>
</protein>
<dbReference type="RefSeq" id="WP_169324644.1">
    <property type="nucleotide sequence ID" value="NZ_JABCJJ010000010.1"/>
</dbReference>
<sequence>MAVLSEVFATNHKGALERADALESGADVPDDVARLELSDVGPMDLEALGAIAARTLRFGTGDLELEEVDLDHELLFELPPYLCEVLVELGKAEDPDALAEVAAEWADVEDVTMSAATAQPVLSDLVELVTTATRDGKNVYLWVEEV</sequence>
<reference evidence="1 2" key="1">
    <citation type="submission" date="2020-04" db="EMBL/GenBank/DDBJ databases">
        <title>Sequencing and Assembly of C. fimi.</title>
        <authorList>
            <person name="Ramsey A.R."/>
        </authorList>
    </citation>
    <scope>NUCLEOTIDE SEQUENCE [LARGE SCALE GENOMIC DNA]</scope>
    <source>
        <strain evidence="1 2">SB</strain>
    </source>
</reference>
<comment type="caution">
    <text evidence="1">The sequence shown here is derived from an EMBL/GenBank/DDBJ whole genome shotgun (WGS) entry which is preliminary data.</text>
</comment>